<evidence type="ECO:0000313" key="14">
    <source>
        <dbReference type="Proteomes" id="UP000037939"/>
    </source>
</evidence>
<keyword evidence="5" id="KW-0813">Transport</keyword>
<keyword evidence="5" id="KW-0406">Ion transport</keyword>
<feature type="region of interest" description="Disordered" evidence="8">
    <location>
        <begin position="47"/>
        <end position="74"/>
    </location>
</feature>
<dbReference type="GO" id="GO:0098046">
    <property type="term" value="C:type V protein secretion system complex"/>
    <property type="evidence" value="ECO:0007669"/>
    <property type="project" value="TreeGrafter"/>
</dbReference>
<feature type="domain" description="ShlB POTRA" evidence="12">
    <location>
        <begin position="156"/>
        <end position="210"/>
    </location>
</feature>
<dbReference type="AlphaFoldDB" id="A0A0N0XLS5"/>
<dbReference type="GO" id="GO:0006811">
    <property type="term" value="P:monoatomic ion transport"/>
    <property type="evidence" value="ECO:0007669"/>
    <property type="project" value="UniProtKB-KW"/>
</dbReference>
<evidence type="ECO:0000259" key="11">
    <source>
        <dbReference type="Pfam" id="PF08479"/>
    </source>
</evidence>
<reference evidence="13 14" key="1">
    <citation type="submission" date="2015-07" db="EMBL/GenBank/DDBJ databases">
        <title>Draft genome sequence of the Amantichitinum ursilacus IGB-41, a new chitin-degrading bacterium.</title>
        <authorList>
            <person name="Kirstahler P."/>
            <person name="Guenther M."/>
            <person name="Grumaz C."/>
            <person name="Rupp S."/>
            <person name="Zibek S."/>
            <person name="Sohn K."/>
        </authorList>
    </citation>
    <scope>NUCLEOTIDE SEQUENCE [LARGE SCALE GENOMIC DNA]</scope>
    <source>
        <strain evidence="13 14">IGB-41</strain>
    </source>
</reference>
<sequence length="569" mass="62447">MRCRISGLPLRASASLLAAALSVGLIAPVRADTAADELIRQQERERALRDQLETQPDVRLPRPAPTATPDAWPEHETPCFAIQHVRLVGDAAEQFQWALHAVDDLDGRCLGSQGVNVAMTRIQNAIVARGYVTTRVLAGPQELKSGELVLTLMPGRIRAIRFAAGSNPRATQFNAVPARPGDLLNLRDIEQALENFKRVPTAEADIQITPADGADAQPGQSDLVISWQQAFPFRVNLSADDSGSKSTGKYQGSITVSYDDWWTLNDLFYVTYNHDLGVGAGGRGTHGYTVHYEIPYGYWMLGLTNSSYDYFQSVAGANQTYIYSGTSLNNEIKLSRLVYRDASRKTSLYARGWTRSSNNYIDDTEVGVQRRVMAGWEAGFSHRELLGNASLDFNGSYKRGTGAHGSLQAPEEAFGEGTARPTILNADAQLNAPFQWLGQNLRFNTSWRAQWNRTPLVPQDRFSIAGRYTVRGFDGENSLSAERGWLWRNDLAWALGGSGQELYVGADMGKVSGPSAQQLLGQRLAGYVLGLRGGYRGFGYDVFVGQPISKPTGFETDPTTAGFSLNWSF</sequence>
<dbReference type="PANTHER" id="PTHR34597">
    <property type="entry name" value="SLR1661 PROTEIN"/>
    <property type="match status" value="1"/>
</dbReference>
<evidence type="ECO:0000256" key="7">
    <source>
        <dbReference type="ARBA" id="ARBA00023237"/>
    </source>
</evidence>
<evidence type="ECO:0000256" key="9">
    <source>
        <dbReference type="SAM" id="SignalP"/>
    </source>
</evidence>
<organism evidence="13 14">
    <name type="scientific">Amantichitinum ursilacus</name>
    <dbReference type="NCBI Taxonomy" id="857265"/>
    <lineage>
        <taxon>Bacteria</taxon>
        <taxon>Pseudomonadati</taxon>
        <taxon>Pseudomonadota</taxon>
        <taxon>Betaproteobacteria</taxon>
        <taxon>Neisseriales</taxon>
        <taxon>Chitinibacteraceae</taxon>
        <taxon>Amantichitinum</taxon>
    </lineage>
</organism>
<feature type="chain" id="PRO_5005863163" evidence="9">
    <location>
        <begin position="32"/>
        <end position="569"/>
    </location>
</feature>
<dbReference type="OrthoDB" id="290122at2"/>
<dbReference type="GO" id="GO:0046819">
    <property type="term" value="P:protein secretion by the type V secretion system"/>
    <property type="evidence" value="ECO:0007669"/>
    <property type="project" value="TreeGrafter"/>
</dbReference>
<dbReference type="Pfam" id="PF08479">
    <property type="entry name" value="POTRA_2"/>
    <property type="match status" value="1"/>
</dbReference>
<evidence type="ECO:0000256" key="4">
    <source>
        <dbReference type="ARBA" id="ARBA00022692"/>
    </source>
</evidence>
<dbReference type="PIRSF" id="PIRSF029745">
    <property type="entry name" value="FhaC"/>
    <property type="match status" value="1"/>
</dbReference>
<dbReference type="Pfam" id="PF17287">
    <property type="entry name" value="POTRA_3"/>
    <property type="match status" value="1"/>
</dbReference>
<evidence type="ECO:0000256" key="5">
    <source>
        <dbReference type="ARBA" id="ARBA00023065"/>
    </source>
</evidence>
<dbReference type="InterPro" id="IPR035251">
    <property type="entry name" value="ShlB_POTRA"/>
</dbReference>
<dbReference type="STRING" id="857265.WG78_02405"/>
<dbReference type="Proteomes" id="UP000037939">
    <property type="component" value="Unassembled WGS sequence"/>
</dbReference>
<keyword evidence="7" id="KW-0998">Cell outer membrane</keyword>
<dbReference type="InterPro" id="IPR013686">
    <property type="entry name" value="Polypept-transport_assoc_ShlB"/>
</dbReference>
<name>A0A0N0XLS5_9NEIS</name>
<comment type="subcellular location">
    <subcellularLocation>
        <location evidence="1">Cell outer membrane</location>
    </subcellularLocation>
</comment>
<evidence type="ECO:0000256" key="1">
    <source>
        <dbReference type="ARBA" id="ARBA00004442"/>
    </source>
</evidence>
<evidence type="ECO:0000313" key="13">
    <source>
        <dbReference type="EMBL" id="KPC54396.1"/>
    </source>
</evidence>
<dbReference type="InterPro" id="IPR005565">
    <property type="entry name" value="Hemolysn_activator_HlyB_C"/>
</dbReference>
<evidence type="ECO:0000259" key="10">
    <source>
        <dbReference type="Pfam" id="PF03865"/>
    </source>
</evidence>
<dbReference type="GO" id="GO:0009279">
    <property type="term" value="C:cell outer membrane"/>
    <property type="evidence" value="ECO:0007669"/>
    <property type="project" value="UniProtKB-SubCell"/>
</dbReference>
<dbReference type="PATRIC" id="fig|857265.3.peg.501"/>
<keyword evidence="14" id="KW-1185">Reference proteome</keyword>
<keyword evidence="4" id="KW-0812">Transmembrane</keyword>
<evidence type="ECO:0000256" key="8">
    <source>
        <dbReference type="SAM" id="MobiDB-lite"/>
    </source>
</evidence>
<dbReference type="InterPro" id="IPR051544">
    <property type="entry name" value="TPS_OM_transporter"/>
</dbReference>
<dbReference type="Gene3D" id="3.10.20.310">
    <property type="entry name" value="membrane protein fhac"/>
    <property type="match status" value="1"/>
</dbReference>
<evidence type="ECO:0000256" key="2">
    <source>
        <dbReference type="ARBA" id="ARBA00009055"/>
    </source>
</evidence>
<feature type="domain" description="Polypeptide-transport-associated ShlB-type" evidence="11">
    <location>
        <begin position="80"/>
        <end position="155"/>
    </location>
</feature>
<accession>A0A0N0XLS5</accession>
<dbReference type="InterPro" id="IPR027282">
    <property type="entry name" value="TPS"/>
</dbReference>
<protein>
    <submittedName>
        <fullName evidence="13">Filamentous hemagglutinin transporter protein FhaC</fullName>
    </submittedName>
</protein>
<keyword evidence="6" id="KW-0472">Membrane</keyword>
<evidence type="ECO:0000256" key="6">
    <source>
        <dbReference type="ARBA" id="ARBA00023136"/>
    </source>
</evidence>
<feature type="domain" description="Haemolysin activator HlyB C-terminal" evidence="10">
    <location>
        <begin position="219"/>
        <end position="533"/>
    </location>
</feature>
<dbReference type="FunFam" id="2.40.160.50:FF:000009">
    <property type="entry name" value="Putative hemolysin activator protein"/>
    <property type="match status" value="1"/>
</dbReference>
<comment type="caution">
    <text evidence="13">The sequence shown here is derived from an EMBL/GenBank/DDBJ whole genome shotgun (WGS) entry which is preliminary data.</text>
</comment>
<feature type="signal peptide" evidence="9">
    <location>
        <begin position="1"/>
        <end position="31"/>
    </location>
</feature>
<dbReference type="RefSeq" id="WP_083458723.1">
    <property type="nucleotide sequence ID" value="NZ_LAQT01000002.1"/>
</dbReference>
<evidence type="ECO:0000256" key="3">
    <source>
        <dbReference type="ARBA" id="ARBA00022452"/>
    </source>
</evidence>
<dbReference type="Gene3D" id="2.40.160.50">
    <property type="entry name" value="membrane protein fhac: a member of the omp85/tpsb transporter family"/>
    <property type="match status" value="1"/>
</dbReference>
<dbReference type="Pfam" id="PF03865">
    <property type="entry name" value="ShlB"/>
    <property type="match status" value="1"/>
</dbReference>
<dbReference type="GO" id="GO:0008320">
    <property type="term" value="F:protein transmembrane transporter activity"/>
    <property type="evidence" value="ECO:0007669"/>
    <property type="project" value="TreeGrafter"/>
</dbReference>
<dbReference type="PANTHER" id="PTHR34597:SF3">
    <property type="entry name" value="OUTER MEMBRANE TRANSPORTER CDIB"/>
    <property type="match status" value="1"/>
</dbReference>
<evidence type="ECO:0000259" key="12">
    <source>
        <dbReference type="Pfam" id="PF17287"/>
    </source>
</evidence>
<gene>
    <name evidence="13" type="primary">fhaC</name>
    <name evidence="13" type="ORF">WG78_02405</name>
</gene>
<comment type="similarity">
    <text evidence="2">Belongs to the TPS (TC 1.B.20) family.</text>
</comment>
<dbReference type="EMBL" id="LAQT01000002">
    <property type="protein sequence ID" value="KPC54396.1"/>
    <property type="molecule type" value="Genomic_DNA"/>
</dbReference>
<keyword evidence="9" id="KW-0732">Signal</keyword>
<proteinExistence type="inferred from homology"/>
<keyword evidence="3" id="KW-1134">Transmembrane beta strand</keyword>